<feature type="domain" description="Fibronectin type-III" evidence="6">
    <location>
        <begin position="103"/>
        <end position="207"/>
    </location>
</feature>
<name>A7RXR5_NEMVE</name>
<dbReference type="EMBL" id="DS469550">
    <property type="protein sequence ID" value="EDO43824.1"/>
    <property type="molecule type" value="Genomic_DNA"/>
</dbReference>
<evidence type="ECO:0000256" key="2">
    <source>
        <dbReference type="ARBA" id="ARBA00022737"/>
    </source>
</evidence>
<gene>
    <name evidence="7" type="ORF">NEMVEDRAFT_v1g96874</name>
</gene>
<dbReference type="GO" id="GO:0004896">
    <property type="term" value="F:cytokine receptor activity"/>
    <property type="evidence" value="ECO:0000318"/>
    <property type="project" value="GO_Central"/>
</dbReference>
<dbReference type="HOGENOM" id="CLU_112739_0_0_1"/>
<dbReference type="GO" id="GO:0019221">
    <property type="term" value="P:cytokine-mediated signaling pathway"/>
    <property type="evidence" value="ECO:0000318"/>
    <property type="project" value="GO_Central"/>
</dbReference>
<sequence length="213" mass="22956">SAPTGPVSNPKCLTPTKHSCAIQWGPVETSLQNGVMLGYNISYMAGGALKFVVVGDSSVLTKEINGLDVFTEYTFVIRAYNKFGLGNETQITCKSGEGAPSAPPQNLSGVPESSTAISITFGDIPERDQNGKVVYYLVCFYERALGNSTIQCLVVENTRSRREASFDQHSKTITGLKPYTEYVVQVLGHTIKDGVYSDPITVTTAEDGGSRVR</sequence>
<dbReference type="InterPro" id="IPR013783">
    <property type="entry name" value="Ig-like_fold"/>
</dbReference>
<proteinExistence type="predicted"/>
<evidence type="ECO:0000256" key="3">
    <source>
        <dbReference type="ARBA" id="ARBA00023157"/>
    </source>
</evidence>
<dbReference type="eggNOG" id="KOG3510">
    <property type="taxonomic scope" value="Eukaryota"/>
</dbReference>
<dbReference type="CDD" id="cd00063">
    <property type="entry name" value="FN3"/>
    <property type="match status" value="2"/>
</dbReference>
<keyword evidence="5" id="KW-0325">Glycoprotein</keyword>
<evidence type="ECO:0000256" key="1">
    <source>
        <dbReference type="ARBA" id="ARBA00022729"/>
    </source>
</evidence>
<dbReference type="GO" id="GO:0019955">
    <property type="term" value="F:cytokine binding"/>
    <property type="evidence" value="ECO:0000318"/>
    <property type="project" value="GO_Central"/>
</dbReference>
<dbReference type="InterPro" id="IPR050379">
    <property type="entry name" value="Type-I_Cytokine_Rcpt"/>
</dbReference>
<evidence type="ECO:0000256" key="4">
    <source>
        <dbReference type="ARBA" id="ARBA00023170"/>
    </source>
</evidence>
<organism evidence="7 8">
    <name type="scientific">Nematostella vectensis</name>
    <name type="common">Starlet sea anemone</name>
    <dbReference type="NCBI Taxonomy" id="45351"/>
    <lineage>
        <taxon>Eukaryota</taxon>
        <taxon>Metazoa</taxon>
        <taxon>Cnidaria</taxon>
        <taxon>Anthozoa</taxon>
        <taxon>Hexacorallia</taxon>
        <taxon>Actiniaria</taxon>
        <taxon>Edwardsiidae</taxon>
        <taxon>Nematostella</taxon>
    </lineage>
</organism>
<keyword evidence="4" id="KW-0675">Receptor</keyword>
<evidence type="ECO:0000259" key="6">
    <source>
        <dbReference type="PROSITE" id="PS50853"/>
    </source>
</evidence>
<dbReference type="STRING" id="45351.A7RXR5"/>
<dbReference type="GO" id="GO:0043235">
    <property type="term" value="C:receptor complex"/>
    <property type="evidence" value="ECO:0000318"/>
    <property type="project" value="GO_Central"/>
</dbReference>
<dbReference type="Pfam" id="PF00041">
    <property type="entry name" value="fn3"/>
    <property type="match status" value="2"/>
</dbReference>
<keyword evidence="8" id="KW-1185">Reference proteome</keyword>
<dbReference type="PANTHER" id="PTHR23036">
    <property type="entry name" value="CYTOKINE RECEPTOR"/>
    <property type="match status" value="1"/>
</dbReference>
<protein>
    <recommendedName>
        <fullName evidence="6">Fibronectin type-III domain-containing protein</fullName>
    </recommendedName>
</protein>
<dbReference type="InterPro" id="IPR003961">
    <property type="entry name" value="FN3_dom"/>
</dbReference>
<evidence type="ECO:0000256" key="5">
    <source>
        <dbReference type="ARBA" id="ARBA00023180"/>
    </source>
</evidence>
<evidence type="ECO:0000313" key="7">
    <source>
        <dbReference type="EMBL" id="EDO43824.1"/>
    </source>
</evidence>
<dbReference type="SMART" id="SM00060">
    <property type="entry name" value="FN3"/>
    <property type="match status" value="2"/>
</dbReference>
<dbReference type="InParanoid" id="A7RXR5"/>
<dbReference type="PROSITE" id="PS50853">
    <property type="entry name" value="FN3"/>
    <property type="match status" value="2"/>
</dbReference>
<keyword evidence="3" id="KW-1015">Disulfide bond</keyword>
<reference evidence="7 8" key="1">
    <citation type="journal article" date="2007" name="Science">
        <title>Sea anemone genome reveals ancestral eumetazoan gene repertoire and genomic organization.</title>
        <authorList>
            <person name="Putnam N.H."/>
            <person name="Srivastava M."/>
            <person name="Hellsten U."/>
            <person name="Dirks B."/>
            <person name="Chapman J."/>
            <person name="Salamov A."/>
            <person name="Terry A."/>
            <person name="Shapiro H."/>
            <person name="Lindquist E."/>
            <person name="Kapitonov V.V."/>
            <person name="Jurka J."/>
            <person name="Genikhovich G."/>
            <person name="Grigoriev I.V."/>
            <person name="Lucas S.M."/>
            <person name="Steele R.E."/>
            <person name="Finnerty J.R."/>
            <person name="Technau U."/>
            <person name="Martindale M.Q."/>
            <person name="Rokhsar D.S."/>
        </authorList>
    </citation>
    <scope>NUCLEOTIDE SEQUENCE [LARGE SCALE GENOMIC DNA]</scope>
    <source>
        <strain evidence="8">CH2 X CH6</strain>
    </source>
</reference>
<dbReference type="PANTHER" id="PTHR23036:SF151">
    <property type="entry name" value="FIBRONECTIN TYPE-III DOMAIN-CONTAINING PROTEIN"/>
    <property type="match status" value="1"/>
</dbReference>
<evidence type="ECO:0000313" key="8">
    <source>
        <dbReference type="Proteomes" id="UP000001593"/>
    </source>
</evidence>
<dbReference type="AlphaFoldDB" id="A7RXR5"/>
<dbReference type="Gene3D" id="2.60.40.10">
    <property type="entry name" value="Immunoglobulins"/>
    <property type="match status" value="2"/>
</dbReference>
<dbReference type="PhylomeDB" id="A7RXR5"/>
<dbReference type="InterPro" id="IPR036116">
    <property type="entry name" value="FN3_sf"/>
</dbReference>
<feature type="domain" description="Fibronectin type-III" evidence="6">
    <location>
        <begin position="6"/>
        <end position="102"/>
    </location>
</feature>
<dbReference type="GO" id="GO:0009897">
    <property type="term" value="C:external side of plasma membrane"/>
    <property type="evidence" value="ECO:0000318"/>
    <property type="project" value="GO_Central"/>
</dbReference>
<keyword evidence="1" id="KW-0732">Signal</keyword>
<keyword evidence="2" id="KW-0677">Repeat</keyword>
<feature type="non-terminal residue" evidence="7">
    <location>
        <position position="1"/>
    </location>
</feature>
<dbReference type="Proteomes" id="UP000001593">
    <property type="component" value="Unassembled WGS sequence"/>
</dbReference>
<feature type="non-terminal residue" evidence="7">
    <location>
        <position position="213"/>
    </location>
</feature>
<accession>A7RXR5</accession>
<dbReference type="SUPFAM" id="SSF49265">
    <property type="entry name" value="Fibronectin type III"/>
    <property type="match status" value="1"/>
</dbReference>